<keyword evidence="3" id="KW-0347">Helicase</keyword>
<dbReference type="SUPFAM" id="SSF52540">
    <property type="entry name" value="P-loop containing nucleoside triphosphate hydrolases"/>
    <property type="match status" value="1"/>
</dbReference>
<evidence type="ECO:0000256" key="2">
    <source>
        <dbReference type="ARBA" id="ARBA00022801"/>
    </source>
</evidence>
<keyword evidence="7" id="KW-1185">Reference proteome</keyword>
<organism evidence="6 7">
    <name type="scientific">Pocillopora damicornis</name>
    <name type="common">Cauliflower coral</name>
    <name type="synonym">Millepora damicornis</name>
    <dbReference type="NCBI Taxonomy" id="46731"/>
    <lineage>
        <taxon>Eukaryota</taxon>
        <taxon>Metazoa</taxon>
        <taxon>Cnidaria</taxon>
        <taxon>Anthozoa</taxon>
        <taxon>Hexacorallia</taxon>
        <taxon>Scleractinia</taxon>
        <taxon>Astrocoeniina</taxon>
        <taxon>Pocilloporidae</taxon>
        <taxon>Pocillopora</taxon>
    </lineage>
</organism>
<evidence type="ECO:0000313" key="7">
    <source>
        <dbReference type="Proteomes" id="UP000275408"/>
    </source>
</evidence>
<dbReference type="EMBL" id="RCHS01003002">
    <property type="protein sequence ID" value="RMX44336.1"/>
    <property type="molecule type" value="Genomic_DNA"/>
</dbReference>
<dbReference type="PANTHER" id="PTHR43788">
    <property type="entry name" value="DNA2/NAM7 HELICASE FAMILY MEMBER"/>
    <property type="match status" value="1"/>
</dbReference>
<proteinExistence type="predicted"/>
<dbReference type="GO" id="GO:0005524">
    <property type="term" value="F:ATP binding"/>
    <property type="evidence" value="ECO:0007669"/>
    <property type="project" value="UniProtKB-KW"/>
</dbReference>
<evidence type="ECO:0000313" key="6">
    <source>
        <dbReference type="EMBL" id="RMX44336.1"/>
    </source>
</evidence>
<feature type="non-terminal residue" evidence="6">
    <location>
        <position position="1"/>
    </location>
</feature>
<dbReference type="PANTHER" id="PTHR43788:SF16">
    <property type="entry name" value="HELICASE WITH ZINC FINGER 2"/>
    <property type="match status" value="1"/>
</dbReference>
<dbReference type="GO" id="GO:0043139">
    <property type="term" value="F:5'-3' DNA helicase activity"/>
    <property type="evidence" value="ECO:0007669"/>
    <property type="project" value="TreeGrafter"/>
</dbReference>
<dbReference type="STRING" id="46731.A0A3M6TSL1"/>
<dbReference type="InterPro" id="IPR047187">
    <property type="entry name" value="SF1_C_Upf1"/>
</dbReference>
<evidence type="ECO:0000256" key="1">
    <source>
        <dbReference type="ARBA" id="ARBA00022741"/>
    </source>
</evidence>
<dbReference type="InterPro" id="IPR027417">
    <property type="entry name" value="P-loop_NTPase"/>
</dbReference>
<reference evidence="6 7" key="1">
    <citation type="journal article" date="2018" name="Sci. Rep.">
        <title>Comparative analysis of the Pocillopora damicornis genome highlights role of immune system in coral evolution.</title>
        <authorList>
            <person name="Cunning R."/>
            <person name="Bay R.A."/>
            <person name="Gillette P."/>
            <person name="Baker A.C."/>
            <person name="Traylor-Knowles N."/>
        </authorList>
    </citation>
    <scope>NUCLEOTIDE SEQUENCE [LARGE SCALE GENOMIC DNA]</scope>
    <source>
        <strain evidence="6">RSMAS</strain>
        <tissue evidence="6">Whole animal</tissue>
    </source>
</reference>
<dbReference type="AlphaFoldDB" id="A0A3M6TSL1"/>
<dbReference type="InterPro" id="IPR050534">
    <property type="entry name" value="Coronavir_polyprotein_1ab"/>
</dbReference>
<dbReference type="OrthoDB" id="2285229at2759"/>
<feature type="domain" description="DNA2/NAM7 helicase-like C-terminal" evidence="5">
    <location>
        <begin position="2"/>
        <end position="97"/>
    </location>
</feature>
<dbReference type="InterPro" id="IPR041679">
    <property type="entry name" value="DNA2/NAM7-like_C"/>
</dbReference>
<evidence type="ECO:0000256" key="3">
    <source>
        <dbReference type="ARBA" id="ARBA00022806"/>
    </source>
</evidence>
<protein>
    <recommendedName>
        <fullName evidence="5">DNA2/NAM7 helicase-like C-terminal domain-containing protein</fullName>
    </recommendedName>
</protein>
<sequence length="128" mass="14500">RDQIVVLSPYRAQCHVIREGLADMELSDVPVISIIKSQGSESDFVIISLVRSLPEAQIDCEPDRRWLSENLGFVTDEHQINVALTRAKQGLCIIGNKNLLNVCELWGHLIYHYENKSCLVDGEGWPRI</sequence>
<evidence type="ECO:0000256" key="4">
    <source>
        <dbReference type="ARBA" id="ARBA00022840"/>
    </source>
</evidence>
<accession>A0A3M6TSL1</accession>
<keyword evidence="2" id="KW-0378">Hydrolase</keyword>
<dbReference type="CDD" id="cd18808">
    <property type="entry name" value="SF1_C_Upf1"/>
    <property type="match status" value="1"/>
</dbReference>
<name>A0A3M6TSL1_POCDA</name>
<dbReference type="Proteomes" id="UP000275408">
    <property type="component" value="Unassembled WGS sequence"/>
</dbReference>
<keyword evidence="1" id="KW-0547">Nucleotide-binding</keyword>
<gene>
    <name evidence="6" type="ORF">pdam_00025279</name>
</gene>
<dbReference type="Pfam" id="PF13087">
    <property type="entry name" value="AAA_12"/>
    <property type="match status" value="1"/>
</dbReference>
<evidence type="ECO:0000259" key="5">
    <source>
        <dbReference type="Pfam" id="PF13087"/>
    </source>
</evidence>
<comment type="caution">
    <text evidence="6">The sequence shown here is derived from an EMBL/GenBank/DDBJ whole genome shotgun (WGS) entry which is preliminary data.</text>
</comment>
<dbReference type="Gene3D" id="3.40.50.300">
    <property type="entry name" value="P-loop containing nucleotide triphosphate hydrolases"/>
    <property type="match status" value="1"/>
</dbReference>
<dbReference type="GO" id="GO:0016787">
    <property type="term" value="F:hydrolase activity"/>
    <property type="evidence" value="ECO:0007669"/>
    <property type="project" value="UniProtKB-KW"/>
</dbReference>
<keyword evidence="4" id="KW-0067">ATP-binding</keyword>